<dbReference type="EMBL" id="KN651972">
    <property type="protein sequence ID" value="KHN30016.1"/>
    <property type="molecule type" value="Genomic_DNA"/>
</dbReference>
<evidence type="ECO:0000259" key="1">
    <source>
        <dbReference type="Pfam" id="PF14111"/>
    </source>
</evidence>
<dbReference type="Pfam" id="PF14111">
    <property type="entry name" value="DUF4283"/>
    <property type="match status" value="1"/>
</dbReference>
<name>A0A0B2R6I7_GLYSO</name>
<feature type="domain" description="DUF4283" evidence="1">
    <location>
        <begin position="37"/>
        <end position="100"/>
    </location>
</feature>
<reference evidence="2" key="1">
    <citation type="submission" date="2014-07" db="EMBL/GenBank/DDBJ databases">
        <title>Identification of a novel salt tolerance gene in wild soybean by whole-genome sequencing.</title>
        <authorList>
            <person name="Lam H.-M."/>
            <person name="Qi X."/>
            <person name="Li M.-W."/>
            <person name="Liu X."/>
            <person name="Xie M."/>
            <person name="Ni M."/>
            <person name="Xu X."/>
        </authorList>
    </citation>
    <scope>NUCLEOTIDE SEQUENCE [LARGE SCALE GENOMIC DNA]</scope>
    <source>
        <tissue evidence="2">Root</tissue>
    </source>
</reference>
<dbReference type="Proteomes" id="UP000053555">
    <property type="component" value="Unassembled WGS sequence"/>
</dbReference>
<sequence length="173" mass="20582">MTERVILSCNCTVEKMKMRRRTQALSLRKQKKGWKVGFKRLEAKLHRDWEKEGKIRITDLPCNFYVVQFTSLVDYKLALYDGLWLIADHCILVQRWHPMFMENWVRIPSLPLELCNEVFLRRVGEKLGKFRKVDCLTSIHSRGLLVRVCIEINLERKLLLPSINVRGMKLHME</sequence>
<gene>
    <name evidence="2" type="ORF">glysoja_049086</name>
</gene>
<dbReference type="InterPro" id="IPR025558">
    <property type="entry name" value="DUF4283"/>
</dbReference>
<accession>A0A0B2R6I7</accession>
<dbReference type="AlphaFoldDB" id="A0A0B2R6I7"/>
<protein>
    <recommendedName>
        <fullName evidence="1">DUF4283 domain-containing protein</fullName>
    </recommendedName>
</protein>
<proteinExistence type="predicted"/>
<organism evidence="2">
    <name type="scientific">Glycine soja</name>
    <name type="common">Wild soybean</name>
    <dbReference type="NCBI Taxonomy" id="3848"/>
    <lineage>
        <taxon>Eukaryota</taxon>
        <taxon>Viridiplantae</taxon>
        <taxon>Streptophyta</taxon>
        <taxon>Embryophyta</taxon>
        <taxon>Tracheophyta</taxon>
        <taxon>Spermatophyta</taxon>
        <taxon>Magnoliopsida</taxon>
        <taxon>eudicotyledons</taxon>
        <taxon>Gunneridae</taxon>
        <taxon>Pentapetalae</taxon>
        <taxon>rosids</taxon>
        <taxon>fabids</taxon>
        <taxon>Fabales</taxon>
        <taxon>Fabaceae</taxon>
        <taxon>Papilionoideae</taxon>
        <taxon>50 kb inversion clade</taxon>
        <taxon>NPAAA clade</taxon>
        <taxon>indigoferoid/millettioid clade</taxon>
        <taxon>Phaseoleae</taxon>
        <taxon>Glycine</taxon>
        <taxon>Glycine subgen. Soja</taxon>
    </lineage>
</organism>
<evidence type="ECO:0000313" key="2">
    <source>
        <dbReference type="EMBL" id="KHN30016.1"/>
    </source>
</evidence>
<dbReference type="PANTHER" id="PTHR31286:SF99">
    <property type="entry name" value="DUF4283 DOMAIN-CONTAINING PROTEIN"/>
    <property type="match status" value="1"/>
</dbReference>
<dbReference type="PANTHER" id="PTHR31286">
    <property type="entry name" value="GLYCINE-RICH CELL WALL STRUCTURAL PROTEIN 1.8-LIKE"/>
    <property type="match status" value="1"/>
</dbReference>
<dbReference type="InterPro" id="IPR040256">
    <property type="entry name" value="At4g02000-like"/>
</dbReference>